<dbReference type="Proteomes" id="UP000095282">
    <property type="component" value="Unplaced"/>
</dbReference>
<keyword evidence="2" id="KW-1185">Reference proteome</keyword>
<feature type="compositionally biased region" description="Acidic residues" evidence="1">
    <location>
        <begin position="51"/>
        <end position="62"/>
    </location>
</feature>
<evidence type="ECO:0000313" key="2">
    <source>
        <dbReference type="Proteomes" id="UP000095282"/>
    </source>
</evidence>
<evidence type="ECO:0000256" key="1">
    <source>
        <dbReference type="SAM" id="MobiDB-lite"/>
    </source>
</evidence>
<feature type="region of interest" description="Disordered" evidence="1">
    <location>
        <begin position="44"/>
        <end position="113"/>
    </location>
</feature>
<proteinExistence type="predicted"/>
<name>A0A1I7TRJ4_9PELO</name>
<protein>
    <submittedName>
        <fullName evidence="3">RNA-directed DNA methylation 4</fullName>
    </submittedName>
</protein>
<feature type="compositionally biased region" description="Acidic residues" evidence="1">
    <location>
        <begin position="72"/>
        <end position="82"/>
    </location>
</feature>
<sequence>MNEDSDKENTDPITGRRRVFPPPVGIVSFRQFGFDLVGNDEIRREENGYWSDEDTDPDDDTSIEGSYTLDHDQEDLESDDESFISFSTSDLDDLHDESTVEDEHDSDLESEDK</sequence>
<feature type="compositionally biased region" description="Acidic residues" evidence="1">
    <location>
        <begin position="90"/>
        <end position="113"/>
    </location>
</feature>
<feature type="region of interest" description="Disordered" evidence="1">
    <location>
        <begin position="1"/>
        <end position="22"/>
    </location>
</feature>
<evidence type="ECO:0000313" key="3">
    <source>
        <dbReference type="WBParaSite" id="Csp11.Scaffold629.g11060.t1"/>
    </source>
</evidence>
<accession>A0A1I7TRJ4</accession>
<dbReference type="WBParaSite" id="Csp11.Scaffold629.g11060.t1">
    <property type="protein sequence ID" value="Csp11.Scaffold629.g11060.t1"/>
    <property type="gene ID" value="Csp11.Scaffold629.g11060"/>
</dbReference>
<reference evidence="3" key="1">
    <citation type="submission" date="2016-11" db="UniProtKB">
        <authorList>
            <consortium name="WormBaseParasite"/>
        </authorList>
    </citation>
    <scope>IDENTIFICATION</scope>
</reference>
<dbReference type="AlphaFoldDB" id="A0A1I7TRJ4"/>
<organism evidence="2 3">
    <name type="scientific">Caenorhabditis tropicalis</name>
    <dbReference type="NCBI Taxonomy" id="1561998"/>
    <lineage>
        <taxon>Eukaryota</taxon>
        <taxon>Metazoa</taxon>
        <taxon>Ecdysozoa</taxon>
        <taxon>Nematoda</taxon>
        <taxon>Chromadorea</taxon>
        <taxon>Rhabditida</taxon>
        <taxon>Rhabditina</taxon>
        <taxon>Rhabditomorpha</taxon>
        <taxon>Rhabditoidea</taxon>
        <taxon>Rhabditidae</taxon>
        <taxon>Peloderinae</taxon>
        <taxon>Caenorhabditis</taxon>
    </lineage>
</organism>